<gene>
    <name evidence="4" type="ORF">E5334_07585</name>
</gene>
<dbReference type="PANTHER" id="PTHR12304">
    <property type="entry name" value="INOSINE-URIDINE PREFERRING NUCLEOSIDE HYDROLASE"/>
    <property type="match status" value="1"/>
</dbReference>
<organism evidence="4 5">
    <name type="scientific">Muricaecibacterium torontonense</name>
    <dbReference type="NCBI Taxonomy" id="3032871"/>
    <lineage>
        <taxon>Bacteria</taxon>
        <taxon>Bacillati</taxon>
        <taxon>Actinomycetota</taxon>
        <taxon>Coriobacteriia</taxon>
        <taxon>Coriobacteriales</taxon>
        <taxon>Atopobiaceae</taxon>
        <taxon>Muricaecibacterium</taxon>
    </lineage>
</organism>
<keyword evidence="5" id="KW-1185">Reference proteome</keyword>
<dbReference type="InterPro" id="IPR023186">
    <property type="entry name" value="IUNH"/>
</dbReference>
<evidence type="ECO:0000313" key="5">
    <source>
        <dbReference type="Proteomes" id="UP000310263"/>
    </source>
</evidence>
<evidence type="ECO:0000256" key="1">
    <source>
        <dbReference type="ARBA" id="ARBA00022801"/>
    </source>
</evidence>
<name>A0A4S2EZ88_9ACTN</name>
<dbReference type="OrthoDB" id="9797882at2"/>
<dbReference type="GO" id="GO:0008477">
    <property type="term" value="F:purine nucleosidase activity"/>
    <property type="evidence" value="ECO:0007669"/>
    <property type="project" value="TreeGrafter"/>
</dbReference>
<keyword evidence="2" id="KW-0326">Glycosidase</keyword>
<keyword evidence="1 4" id="KW-0378">Hydrolase</keyword>
<dbReference type="EMBL" id="SRYE01000004">
    <property type="protein sequence ID" value="TGY61849.1"/>
    <property type="molecule type" value="Genomic_DNA"/>
</dbReference>
<dbReference type="Gene3D" id="3.90.245.10">
    <property type="entry name" value="Ribonucleoside hydrolase-like"/>
    <property type="match status" value="1"/>
</dbReference>
<evidence type="ECO:0000313" key="4">
    <source>
        <dbReference type="EMBL" id="TGY61849.1"/>
    </source>
</evidence>
<comment type="caution">
    <text evidence="4">The sequence shown here is derived from an EMBL/GenBank/DDBJ whole genome shotgun (WGS) entry which is preliminary data.</text>
</comment>
<feature type="domain" description="Inosine/uridine-preferring nucleoside hydrolase" evidence="3">
    <location>
        <begin position="5"/>
        <end position="317"/>
    </location>
</feature>
<dbReference type="InterPro" id="IPR036452">
    <property type="entry name" value="Ribo_hydro-like"/>
</dbReference>
<dbReference type="SUPFAM" id="SSF53590">
    <property type="entry name" value="Nucleoside hydrolase"/>
    <property type="match status" value="1"/>
</dbReference>
<dbReference type="Pfam" id="PF01156">
    <property type="entry name" value="IU_nuc_hydro"/>
    <property type="match status" value="1"/>
</dbReference>
<evidence type="ECO:0000259" key="3">
    <source>
        <dbReference type="Pfam" id="PF01156"/>
    </source>
</evidence>
<protein>
    <submittedName>
        <fullName evidence="4">Nucleoside hydrolase</fullName>
    </submittedName>
</protein>
<dbReference type="GO" id="GO:0006152">
    <property type="term" value="P:purine nucleoside catabolic process"/>
    <property type="evidence" value="ECO:0007669"/>
    <property type="project" value="TreeGrafter"/>
</dbReference>
<sequence>MTTKVLLDLDTGIDDALAICYVLGSPDLELIGITATFGNVSQAQSVSNALSILHLLGRDDIPVYPGASHPLVWSKSSPFEPSSAVKAIHGLFGLGKLMLPPSPRRADKLIAPKAINHLCRSYGRSLAIVATGPLTNIALALDQDPEALSHAGAISCMGGAFLVPGNVTSHAESNINNDPEAASQVFSGSWIAAWTHCHAGNQIPKVVGLDVTMKTTLTRRHTSCWSQLNETGQLLASMADFYIHAYQRNNPTMGGCALHDPLAAAIIDHPQLVDGPIAPISVILNGSQRARTLIGETTPASLADKSFQVALEVDSQKASQTIIGAINNCIMQCD</sequence>
<evidence type="ECO:0000256" key="2">
    <source>
        <dbReference type="ARBA" id="ARBA00023295"/>
    </source>
</evidence>
<dbReference type="AlphaFoldDB" id="A0A4S2EZ88"/>
<dbReference type="Proteomes" id="UP000310263">
    <property type="component" value="Unassembled WGS sequence"/>
</dbReference>
<dbReference type="CDD" id="cd02650">
    <property type="entry name" value="nuc_hydro_CaPnhB"/>
    <property type="match status" value="1"/>
</dbReference>
<reference evidence="4 5" key="1">
    <citation type="submission" date="2019-04" db="EMBL/GenBank/DDBJ databases">
        <title>Microbes associate with the intestines of laboratory mice.</title>
        <authorList>
            <person name="Navarre W."/>
            <person name="Wong E."/>
            <person name="Huang K."/>
            <person name="Tropini C."/>
            <person name="Ng K."/>
            <person name="Yu B."/>
        </authorList>
    </citation>
    <scope>NUCLEOTIDE SEQUENCE [LARGE SCALE GENOMIC DNA]</scope>
    <source>
        <strain evidence="4 5">NM07_P-09</strain>
    </source>
</reference>
<dbReference type="GO" id="GO:0005829">
    <property type="term" value="C:cytosol"/>
    <property type="evidence" value="ECO:0007669"/>
    <property type="project" value="TreeGrafter"/>
</dbReference>
<accession>A0A4S2EZ88</accession>
<proteinExistence type="predicted"/>
<dbReference type="PANTHER" id="PTHR12304:SF4">
    <property type="entry name" value="URIDINE NUCLEOSIDASE"/>
    <property type="match status" value="1"/>
</dbReference>
<dbReference type="RefSeq" id="WP_136012981.1">
    <property type="nucleotide sequence ID" value="NZ_SRYE01000004.1"/>
</dbReference>
<dbReference type="InterPro" id="IPR001910">
    <property type="entry name" value="Inosine/uridine_hydrolase_dom"/>
</dbReference>